<organism evidence="2">
    <name type="scientific">marine metagenome</name>
    <dbReference type="NCBI Taxonomy" id="408172"/>
    <lineage>
        <taxon>unclassified sequences</taxon>
        <taxon>metagenomes</taxon>
        <taxon>ecological metagenomes</taxon>
    </lineage>
</organism>
<accession>A0A382AFN0</accession>
<evidence type="ECO:0000313" key="2">
    <source>
        <dbReference type="EMBL" id="SVB00189.1"/>
    </source>
</evidence>
<reference evidence="2" key="1">
    <citation type="submission" date="2018-05" db="EMBL/GenBank/DDBJ databases">
        <authorList>
            <person name="Lanie J.A."/>
            <person name="Ng W.-L."/>
            <person name="Kazmierczak K.M."/>
            <person name="Andrzejewski T.M."/>
            <person name="Davidsen T.M."/>
            <person name="Wayne K.J."/>
            <person name="Tettelin H."/>
            <person name="Glass J.I."/>
            <person name="Rusch D."/>
            <person name="Podicherti R."/>
            <person name="Tsui H.-C.T."/>
            <person name="Winkler M.E."/>
        </authorList>
    </citation>
    <scope>NUCLEOTIDE SEQUENCE</scope>
</reference>
<protein>
    <submittedName>
        <fullName evidence="2">Uncharacterized protein</fullName>
    </submittedName>
</protein>
<dbReference type="AlphaFoldDB" id="A0A382AFN0"/>
<proteinExistence type="predicted"/>
<feature type="region of interest" description="Disordered" evidence="1">
    <location>
        <begin position="26"/>
        <end position="48"/>
    </location>
</feature>
<feature type="compositionally biased region" description="Low complexity" evidence="1">
    <location>
        <begin position="36"/>
        <end position="48"/>
    </location>
</feature>
<name>A0A382AFN0_9ZZZZ</name>
<evidence type="ECO:0000256" key="1">
    <source>
        <dbReference type="SAM" id="MobiDB-lite"/>
    </source>
</evidence>
<sequence>MIETTGLRWAPDHFPKTRIMLHTAHPKASEMTKTDASSATAPVPAATSTKVPRNSAISFLITVASSRSW</sequence>
<gene>
    <name evidence="2" type="ORF">METZ01_LOCUS153043</name>
</gene>
<dbReference type="EMBL" id="UINC01025144">
    <property type="protein sequence ID" value="SVB00189.1"/>
    <property type="molecule type" value="Genomic_DNA"/>
</dbReference>